<dbReference type="GO" id="GO:0008270">
    <property type="term" value="F:zinc ion binding"/>
    <property type="evidence" value="ECO:0007669"/>
    <property type="project" value="UniProtKB-KW"/>
</dbReference>
<dbReference type="SUPFAM" id="SSF57756">
    <property type="entry name" value="Retrovirus zinc finger-like domains"/>
    <property type="match status" value="1"/>
</dbReference>
<evidence type="ECO:0000256" key="2">
    <source>
        <dbReference type="SAM" id="MobiDB-lite"/>
    </source>
</evidence>
<keyword evidence="1" id="KW-0862">Zinc</keyword>
<reference evidence="4" key="1">
    <citation type="submission" date="2023-07" db="EMBL/GenBank/DDBJ databases">
        <title>A chromosome-level genome assembly of Lolium multiflorum.</title>
        <authorList>
            <person name="Chen Y."/>
            <person name="Copetti D."/>
            <person name="Kolliker R."/>
            <person name="Studer B."/>
        </authorList>
    </citation>
    <scope>NUCLEOTIDE SEQUENCE</scope>
    <source>
        <strain evidence="4">02402/16</strain>
        <tissue evidence="4">Leaf</tissue>
    </source>
</reference>
<evidence type="ECO:0000259" key="3">
    <source>
        <dbReference type="PROSITE" id="PS50158"/>
    </source>
</evidence>
<dbReference type="SMART" id="SM00343">
    <property type="entry name" value="ZnF_C2HC"/>
    <property type="match status" value="2"/>
</dbReference>
<dbReference type="Pfam" id="PF00098">
    <property type="entry name" value="zf-CCHC"/>
    <property type="match status" value="1"/>
</dbReference>
<feature type="compositionally biased region" description="Polar residues" evidence="2">
    <location>
        <begin position="282"/>
        <end position="291"/>
    </location>
</feature>
<evidence type="ECO:0000313" key="5">
    <source>
        <dbReference type="Proteomes" id="UP001231189"/>
    </source>
</evidence>
<dbReference type="PROSITE" id="PS50158">
    <property type="entry name" value="ZF_CCHC"/>
    <property type="match status" value="1"/>
</dbReference>
<keyword evidence="5" id="KW-1185">Reference proteome</keyword>
<gene>
    <name evidence="4" type="ORF">QYE76_000614</name>
</gene>
<accession>A0AAD8VXU0</accession>
<dbReference type="PANTHER" id="PTHR33170">
    <property type="entry name" value="DUF4283 DOMAIN-CONTAINING PROTEIN-RELATED"/>
    <property type="match status" value="1"/>
</dbReference>
<feature type="compositionally biased region" description="Low complexity" evidence="2">
    <location>
        <begin position="165"/>
        <end position="178"/>
    </location>
</feature>
<name>A0AAD8VXU0_LOLMU</name>
<dbReference type="Proteomes" id="UP001231189">
    <property type="component" value="Unassembled WGS sequence"/>
</dbReference>
<proteinExistence type="predicted"/>
<organism evidence="4 5">
    <name type="scientific">Lolium multiflorum</name>
    <name type="common">Italian ryegrass</name>
    <name type="synonym">Lolium perenne subsp. multiflorum</name>
    <dbReference type="NCBI Taxonomy" id="4521"/>
    <lineage>
        <taxon>Eukaryota</taxon>
        <taxon>Viridiplantae</taxon>
        <taxon>Streptophyta</taxon>
        <taxon>Embryophyta</taxon>
        <taxon>Tracheophyta</taxon>
        <taxon>Spermatophyta</taxon>
        <taxon>Magnoliopsida</taxon>
        <taxon>Liliopsida</taxon>
        <taxon>Poales</taxon>
        <taxon>Poaceae</taxon>
        <taxon>BOP clade</taxon>
        <taxon>Pooideae</taxon>
        <taxon>Poodae</taxon>
        <taxon>Poeae</taxon>
        <taxon>Poeae Chloroplast Group 2 (Poeae type)</taxon>
        <taxon>Loliodinae</taxon>
        <taxon>Loliinae</taxon>
        <taxon>Lolium</taxon>
    </lineage>
</organism>
<evidence type="ECO:0000256" key="1">
    <source>
        <dbReference type="PROSITE-ProRule" id="PRU00047"/>
    </source>
</evidence>
<feature type="compositionally biased region" description="Gly residues" evidence="2">
    <location>
        <begin position="147"/>
        <end position="164"/>
    </location>
</feature>
<keyword evidence="1" id="KW-0863">Zinc-finger</keyword>
<feature type="domain" description="CCHC-type" evidence="3">
    <location>
        <begin position="321"/>
        <end position="336"/>
    </location>
</feature>
<dbReference type="GO" id="GO:0003676">
    <property type="term" value="F:nucleic acid binding"/>
    <property type="evidence" value="ECO:0007669"/>
    <property type="project" value="InterPro"/>
</dbReference>
<feature type="compositionally biased region" description="Polar residues" evidence="2">
    <location>
        <begin position="246"/>
        <end position="270"/>
    </location>
</feature>
<feature type="region of interest" description="Disordered" evidence="2">
    <location>
        <begin position="17"/>
        <end position="38"/>
    </location>
</feature>
<dbReference type="PANTHER" id="PTHR33170:SF48">
    <property type="entry name" value="CCHC-TYPE DOMAIN-CONTAINING PROTEIN"/>
    <property type="match status" value="1"/>
</dbReference>
<dbReference type="InterPro" id="IPR001878">
    <property type="entry name" value="Znf_CCHC"/>
</dbReference>
<dbReference type="AlphaFoldDB" id="A0AAD8VXU0"/>
<protein>
    <recommendedName>
        <fullName evidence="3">CCHC-type domain-containing protein</fullName>
    </recommendedName>
</protein>
<sequence length="566" mass="62853">MSSSKWTAGFPSFAEEMRWGEERRQREEEAKKAEEEAKMAEGRRMAILGRKLLILQISLGSEWAVEQMEKGWMPQISGQGIEEQVAAALAMIKSMDHEDPRRQLAEQGLEELENWKPATVIKFSDLWGAAEGKRSFVEVVSMAGGGRGAGRFGGGTGRGSGGGRAPTAAAATSSAAPSAGAVKEPVVVKSEFPPQMMQQLGAGQGMFPMLQPHMWNMPMNQWPQFFGSQQIPQPGFNPMMMVPQGIPQNLPQSNSQGSSASMVPLQQPQGSGAGKNKKKTQKNAVSDGSRQSGEKGGTNLQISVVGGPGPILDPKFKSVTCYNCGELGHYVGLCTRIKRCFICSKTGHHMDNCLMWYSLLPTAQYWGSANPGLGFFHVEVEGPEAVQWLNMDNVGVVVVKEGEISAGDLEKCFIDMWKANWFWQIRQIGPKKFLVRFPPSKRIKDLVEYPSINLKKDGVVIYFENWEGEAEPFEEFQEIWVKIYGIPAKWLTWKTVCQISTSLGVLVNIDWHGIFRSFYEEVRVKVAVRDKSKIPTNKLFEMEQCFYLVNFVVESEGEAIDVDDDD</sequence>
<evidence type="ECO:0000313" key="4">
    <source>
        <dbReference type="EMBL" id="KAK1626299.1"/>
    </source>
</evidence>
<keyword evidence="1" id="KW-0479">Metal-binding</keyword>
<dbReference type="EMBL" id="JAUUTY010000005">
    <property type="protein sequence ID" value="KAK1626299.1"/>
    <property type="molecule type" value="Genomic_DNA"/>
</dbReference>
<feature type="region of interest" description="Disordered" evidence="2">
    <location>
        <begin position="229"/>
        <end position="303"/>
    </location>
</feature>
<comment type="caution">
    <text evidence="4">The sequence shown here is derived from an EMBL/GenBank/DDBJ whole genome shotgun (WGS) entry which is preliminary data.</text>
</comment>
<dbReference type="InterPro" id="IPR036875">
    <property type="entry name" value="Znf_CCHC_sf"/>
</dbReference>
<feature type="region of interest" description="Disordered" evidence="2">
    <location>
        <begin position="147"/>
        <end position="178"/>
    </location>
</feature>
<dbReference type="Gene3D" id="4.10.60.10">
    <property type="entry name" value="Zinc finger, CCHC-type"/>
    <property type="match status" value="1"/>
</dbReference>